<dbReference type="RefSeq" id="WP_068711164.1">
    <property type="nucleotide sequence ID" value="NZ_LSZP01000020.1"/>
</dbReference>
<accession>A0A139SQH0</accession>
<proteinExistence type="inferred from homology"/>
<comment type="similarity">
    <text evidence="1">Belongs to the short-chain dehydrogenases/reductases (SDR) family.</text>
</comment>
<dbReference type="InterPro" id="IPR020904">
    <property type="entry name" value="Sc_DH/Rdtase_CS"/>
</dbReference>
<protein>
    <submittedName>
        <fullName evidence="3">Gluconate 5-dehydrogenase</fullName>
    </submittedName>
</protein>
<evidence type="ECO:0000256" key="1">
    <source>
        <dbReference type="ARBA" id="ARBA00006484"/>
    </source>
</evidence>
<dbReference type="EMBL" id="LSZP01000020">
    <property type="protein sequence ID" value="KXU36730.1"/>
    <property type="molecule type" value="Genomic_DNA"/>
</dbReference>
<reference evidence="3 4" key="1">
    <citation type="submission" date="2016-02" db="EMBL/GenBank/DDBJ databases">
        <authorList>
            <person name="Wen L."/>
            <person name="He K."/>
            <person name="Yang H."/>
        </authorList>
    </citation>
    <scope>NUCLEOTIDE SEQUENCE [LARGE SCALE GENOMIC DNA]</scope>
    <source>
        <strain evidence="3 4">CV41</strain>
    </source>
</reference>
<dbReference type="GO" id="GO:0016616">
    <property type="term" value="F:oxidoreductase activity, acting on the CH-OH group of donors, NAD or NADP as acceptor"/>
    <property type="evidence" value="ECO:0007669"/>
    <property type="project" value="TreeGrafter"/>
</dbReference>
<dbReference type="AlphaFoldDB" id="A0A139SQH0"/>
<comment type="caution">
    <text evidence="3">The sequence shown here is derived from an EMBL/GenBank/DDBJ whole genome shotgun (WGS) entry which is preliminary data.</text>
</comment>
<sequence length="271" mass="28407">MPHPDYLNSLFGLSGKVAVVIGGTGELCGAMAEGLAGAGAEVVLVGRNADKAQARLEKIAAIGGKGWFHAAEATSRSQLEALRDAVLARSGRIDIVINGAGVNSATPFFEITEEEFERIVQVNLKSVFLGCQVFGKYLVERAAGGGDKSGRLGGAIINLGSMSAVVPLSRVFTYSATKSAVHNLSLNLAREWAPHGVRVNVIVPGFFPAEQNRKVLTPERVASILGHTPAKRFGEPRELIGATLLLASDAAGSFITGEELIVDGGYHAMTI</sequence>
<dbReference type="Pfam" id="PF13561">
    <property type="entry name" value="adh_short_C2"/>
    <property type="match status" value="1"/>
</dbReference>
<evidence type="ECO:0000313" key="4">
    <source>
        <dbReference type="Proteomes" id="UP000071392"/>
    </source>
</evidence>
<evidence type="ECO:0000256" key="2">
    <source>
        <dbReference type="ARBA" id="ARBA00023002"/>
    </source>
</evidence>
<dbReference type="SUPFAM" id="SSF51735">
    <property type="entry name" value="NAD(P)-binding Rossmann-fold domains"/>
    <property type="match status" value="1"/>
</dbReference>
<evidence type="ECO:0000313" key="3">
    <source>
        <dbReference type="EMBL" id="KXU36730.1"/>
    </source>
</evidence>
<dbReference type="FunFam" id="3.40.50.720:FF:000084">
    <property type="entry name" value="Short-chain dehydrogenase reductase"/>
    <property type="match status" value="1"/>
</dbReference>
<dbReference type="PRINTS" id="PR00080">
    <property type="entry name" value="SDRFAMILY"/>
</dbReference>
<organism evidence="3 4">
    <name type="scientific">Cephaloticoccus capnophilus</name>
    <dbReference type="NCBI Taxonomy" id="1548208"/>
    <lineage>
        <taxon>Bacteria</taxon>
        <taxon>Pseudomonadati</taxon>
        <taxon>Verrucomicrobiota</taxon>
        <taxon>Opitutia</taxon>
        <taxon>Opitutales</taxon>
        <taxon>Opitutaceae</taxon>
        <taxon>Cephaloticoccus</taxon>
    </lineage>
</organism>
<gene>
    <name evidence="3" type="ORF">AXK12_02955</name>
</gene>
<dbReference type="PROSITE" id="PS00061">
    <property type="entry name" value="ADH_SHORT"/>
    <property type="match status" value="1"/>
</dbReference>
<dbReference type="Proteomes" id="UP000071392">
    <property type="component" value="Unassembled WGS sequence"/>
</dbReference>
<dbReference type="Gene3D" id="3.40.50.720">
    <property type="entry name" value="NAD(P)-binding Rossmann-like Domain"/>
    <property type="match status" value="1"/>
</dbReference>
<dbReference type="PANTHER" id="PTHR42760:SF115">
    <property type="entry name" value="3-OXOACYL-[ACYL-CARRIER-PROTEIN] REDUCTASE FABG"/>
    <property type="match status" value="1"/>
</dbReference>
<keyword evidence="4" id="KW-1185">Reference proteome</keyword>
<keyword evidence="2" id="KW-0560">Oxidoreductase</keyword>
<dbReference type="InterPro" id="IPR036291">
    <property type="entry name" value="NAD(P)-bd_dom_sf"/>
</dbReference>
<name>A0A139SQH0_9BACT</name>
<dbReference type="InterPro" id="IPR002347">
    <property type="entry name" value="SDR_fam"/>
</dbReference>
<dbReference type="STRING" id="1548208.AXK12_02955"/>
<dbReference type="OrthoDB" id="9803333at2"/>
<dbReference type="PRINTS" id="PR00081">
    <property type="entry name" value="GDHRDH"/>
</dbReference>
<dbReference type="PANTHER" id="PTHR42760">
    <property type="entry name" value="SHORT-CHAIN DEHYDROGENASES/REDUCTASES FAMILY MEMBER"/>
    <property type="match status" value="1"/>
</dbReference>